<evidence type="ECO:0000313" key="8">
    <source>
        <dbReference type="Proteomes" id="UP001320876"/>
    </source>
</evidence>
<dbReference type="CDD" id="cd16917">
    <property type="entry name" value="HATPase_UhpB-NarQ-NarX-like"/>
    <property type="match status" value="1"/>
</dbReference>
<dbReference type="InterPro" id="IPR050482">
    <property type="entry name" value="Sensor_HK_TwoCompSys"/>
</dbReference>
<protein>
    <submittedName>
        <fullName evidence="7">Histidine kinase</fullName>
    </submittedName>
</protein>
<dbReference type="InterPro" id="IPR036890">
    <property type="entry name" value="HATPase_C_sf"/>
</dbReference>
<dbReference type="Gene3D" id="2.60.40.10">
    <property type="entry name" value="Immunoglobulins"/>
    <property type="match status" value="1"/>
</dbReference>
<dbReference type="RefSeq" id="WP_264489399.1">
    <property type="nucleotide sequence ID" value="NZ_JAPDDT010000013.1"/>
</dbReference>
<dbReference type="Gene3D" id="1.20.5.1930">
    <property type="match status" value="1"/>
</dbReference>
<keyword evidence="8" id="KW-1185">Reference proteome</keyword>
<feature type="signal peptide" evidence="5">
    <location>
        <begin position="1"/>
        <end position="16"/>
    </location>
</feature>
<dbReference type="Gene3D" id="2.60.120.200">
    <property type="match status" value="1"/>
</dbReference>
<keyword evidence="5" id="KW-0732">Signal</keyword>
<keyword evidence="2 7" id="KW-0418">Kinase</keyword>
<reference evidence="7 8" key="1">
    <citation type="submission" date="2022-10" db="EMBL/GenBank/DDBJ databases">
        <title>Luteolibacter arcticus strain CCTCC AB 2014275, whole genome shotgun sequencing project.</title>
        <authorList>
            <person name="Zhao G."/>
            <person name="Shen L."/>
        </authorList>
    </citation>
    <scope>NUCLEOTIDE SEQUENCE [LARGE SCALE GENOMIC DNA]</scope>
    <source>
        <strain evidence="7 8">CCTCC AB 2014275</strain>
    </source>
</reference>
<evidence type="ECO:0000256" key="2">
    <source>
        <dbReference type="ARBA" id="ARBA00022777"/>
    </source>
</evidence>
<name>A0ABT3GP66_9BACT</name>
<feature type="domain" description="Histidine kinase" evidence="6">
    <location>
        <begin position="640"/>
        <end position="832"/>
    </location>
</feature>
<evidence type="ECO:0000256" key="3">
    <source>
        <dbReference type="ARBA" id="ARBA00023012"/>
    </source>
</evidence>
<keyword evidence="3" id="KW-0902">Two-component regulatory system</keyword>
<dbReference type="SUPFAM" id="SSF49899">
    <property type="entry name" value="Concanavalin A-like lectins/glucanases"/>
    <property type="match status" value="1"/>
</dbReference>
<gene>
    <name evidence="7" type="ORF">OKA05_22220</name>
</gene>
<sequence>MLRPLLVPCLAVPALAADLASNVPDGHTLHLWHLDELEAPFADLGVPPQNLEGLLNGASAGQPSLPGLGSAISFNANAGGAPSTSDLRGAILLALPKTVSGPQDNVPGGFRYFGAGGAFTYEVVLKFDILPKDAGVAACGLMSMDGDGQDRVFNFRIEKEGFLSFIPLPDGGAGGLALATIPTNGPHAIDTTHWFHAAVSYDGNEGVANNLKLYWTKLGPGLTEANRIGSGILSSDFSGASGDFAIGNEARTFAANAEAEPFPGLIDEVRISGVARHPSDFFFVPPARRASPEQVAARRSNGAGSPDFRLRLENVLVNASSAVLPSAPSGVLRLGSGLHRLDFDFGFEPDNPGGSIKLRCQLEGIDDRWQETERGMSLVCQALDRENRVISQSRFPFIGTSNGWETALEDSSMTRRVEPVYVPAETAALRLSLSSGSPDTTGFVTVDHLAITVPGKSETSMWKDGSIALSETTARAAGAPEGWRRDGSDPAIARVVFRGGGGFLALVDGDQQHHGEWSSVQSIAPGHGGVFVLSWEEAYNVSSGSLHRATYVNVPPGNYTFRAVGLAGESDPLGDGISLPIVIEPPFWQRPWFGPMLAAGSVALVAAGIVVRLRRRAKRRLEILRFQNALELDRTRIARDLHDDLGTRVTVLNVTAALAKRDLDSDPGKAHRHLDKMTDAARELVVAMDDLVWAVDPAHDTLDHLASHLTRLAEEMFRDSQVRCRLDIPAVLPARPLGAEFRHHLSLAVKESLHNVLQHAGPCEVFLSLEFDGEKITVTIRDTGRGFDPKAHGNGHGLSNAPARIREIGGSYAIDSSPGRGTCIVIICRLPQTPT</sequence>
<keyword evidence="1" id="KW-0808">Transferase</keyword>
<dbReference type="InterPro" id="IPR005467">
    <property type="entry name" value="His_kinase_dom"/>
</dbReference>
<evidence type="ECO:0000256" key="4">
    <source>
        <dbReference type="SAM" id="Phobius"/>
    </source>
</evidence>
<dbReference type="InterPro" id="IPR003594">
    <property type="entry name" value="HATPase_dom"/>
</dbReference>
<feature type="chain" id="PRO_5045603240" evidence="5">
    <location>
        <begin position="17"/>
        <end position="835"/>
    </location>
</feature>
<dbReference type="Proteomes" id="UP001320876">
    <property type="component" value="Unassembled WGS sequence"/>
</dbReference>
<evidence type="ECO:0000256" key="1">
    <source>
        <dbReference type="ARBA" id="ARBA00022679"/>
    </source>
</evidence>
<dbReference type="InterPro" id="IPR011712">
    <property type="entry name" value="Sig_transdc_His_kin_sub3_dim/P"/>
</dbReference>
<accession>A0ABT3GP66</accession>
<feature type="transmembrane region" description="Helical" evidence="4">
    <location>
        <begin position="592"/>
        <end position="611"/>
    </location>
</feature>
<evidence type="ECO:0000256" key="5">
    <source>
        <dbReference type="SAM" id="SignalP"/>
    </source>
</evidence>
<dbReference type="EMBL" id="JAPDDT010000013">
    <property type="protein sequence ID" value="MCW1925292.1"/>
    <property type="molecule type" value="Genomic_DNA"/>
</dbReference>
<dbReference type="Gene3D" id="3.30.565.10">
    <property type="entry name" value="Histidine kinase-like ATPase, C-terminal domain"/>
    <property type="match status" value="1"/>
</dbReference>
<evidence type="ECO:0000259" key="6">
    <source>
        <dbReference type="PROSITE" id="PS50109"/>
    </source>
</evidence>
<comment type="caution">
    <text evidence="7">The sequence shown here is derived from an EMBL/GenBank/DDBJ whole genome shotgun (WGS) entry which is preliminary data.</text>
</comment>
<dbReference type="Pfam" id="PF02518">
    <property type="entry name" value="HATPase_c"/>
    <property type="match status" value="1"/>
</dbReference>
<dbReference type="InterPro" id="IPR013320">
    <property type="entry name" value="ConA-like_dom_sf"/>
</dbReference>
<dbReference type="GO" id="GO:0016301">
    <property type="term" value="F:kinase activity"/>
    <property type="evidence" value="ECO:0007669"/>
    <property type="project" value="UniProtKB-KW"/>
</dbReference>
<dbReference type="PROSITE" id="PS50109">
    <property type="entry name" value="HIS_KIN"/>
    <property type="match status" value="1"/>
</dbReference>
<dbReference type="SUPFAM" id="SSF55874">
    <property type="entry name" value="ATPase domain of HSP90 chaperone/DNA topoisomerase II/histidine kinase"/>
    <property type="match status" value="1"/>
</dbReference>
<organism evidence="7 8">
    <name type="scientific">Luteolibacter arcticus</name>
    <dbReference type="NCBI Taxonomy" id="1581411"/>
    <lineage>
        <taxon>Bacteria</taxon>
        <taxon>Pseudomonadati</taxon>
        <taxon>Verrucomicrobiota</taxon>
        <taxon>Verrucomicrobiia</taxon>
        <taxon>Verrucomicrobiales</taxon>
        <taxon>Verrucomicrobiaceae</taxon>
        <taxon>Luteolibacter</taxon>
    </lineage>
</organism>
<dbReference type="PANTHER" id="PTHR24421">
    <property type="entry name" value="NITRATE/NITRITE SENSOR PROTEIN NARX-RELATED"/>
    <property type="match status" value="1"/>
</dbReference>
<proteinExistence type="predicted"/>
<keyword evidence="4" id="KW-0472">Membrane</keyword>
<dbReference type="Pfam" id="PF07730">
    <property type="entry name" value="HisKA_3"/>
    <property type="match status" value="1"/>
</dbReference>
<keyword evidence="4" id="KW-1133">Transmembrane helix</keyword>
<evidence type="ECO:0000313" key="7">
    <source>
        <dbReference type="EMBL" id="MCW1925292.1"/>
    </source>
</evidence>
<dbReference type="InterPro" id="IPR013783">
    <property type="entry name" value="Ig-like_fold"/>
</dbReference>
<dbReference type="SMART" id="SM00387">
    <property type="entry name" value="HATPase_c"/>
    <property type="match status" value="1"/>
</dbReference>
<keyword evidence="4" id="KW-0812">Transmembrane</keyword>